<dbReference type="PANTHER" id="PTHR42188:SF1">
    <property type="entry name" value="23S RRNA-SPECIFIC ENDONUCLEASE VAPC20"/>
    <property type="match status" value="1"/>
</dbReference>
<gene>
    <name evidence="1" type="ORF">UU29_C0020G0002</name>
</gene>
<dbReference type="AlphaFoldDB" id="A0A0G0WCI2"/>
<accession>A0A0G0WCI2</accession>
<sequence length="141" mass="15666">MATTSRKIFIDSSIFTAFIDRGSLNHLKASKAIEDLASIGFSLYTSLQVVTDSYAVLHRDIGTTVALEFLQVILQTGIEILFPQKADLITAHRILRVNKDKQIPLSEALNATLMQKKGIVQILTFSYWHNLFGTNISNLVG</sequence>
<dbReference type="Proteomes" id="UP000034601">
    <property type="component" value="Unassembled WGS sequence"/>
</dbReference>
<protein>
    <recommendedName>
        <fullName evidence="3">PIN domain-containing protein</fullName>
    </recommendedName>
</protein>
<dbReference type="InterPro" id="IPR039018">
    <property type="entry name" value="VapC20-like"/>
</dbReference>
<reference evidence="1 2" key="1">
    <citation type="journal article" date="2015" name="Nature">
        <title>rRNA introns, odd ribosomes, and small enigmatic genomes across a large radiation of phyla.</title>
        <authorList>
            <person name="Brown C.T."/>
            <person name="Hug L.A."/>
            <person name="Thomas B.C."/>
            <person name="Sharon I."/>
            <person name="Castelle C.J."/>
            <person name="Singh A."/>
            <person name="Wilkins M.J."/>
            <person name="Williams K.H."/>
            <person name="Banfield J.F."/>
        </authorList>
    </citation>
    <scope>NUCLEOTIDE SEQUENCE [LARGE SCALE GENOMIC DNA]</scope>
</reference>
<proteinExistence type="predicted"/>
<dbReference type="PANTHER" id="PTHR42188">
    <property type="entry name" value="23S RRNA-SPECIFIC ENDONUCLEASE VAPC20"/>
    <property type="match status" value="1"/>
</dbReference>
<dbReference type="Gene3D" id="3.40.50.1010">
    <property type="entry name" value="5'-nuclease"/>
    <property type="match status" value="1"/>
</dbReference>
<organism evidence="1 2">
    <name type="scientific">Candidatus Daviesbacteria bacterium GW2011_GWA2_40_9</name>
    <dbReference type="NCBI Taxonomy" id="1618424"/>
    <lineage>
        <taxon>Bacteria</taxon>
        <taxon>Candidatus Daviesiibacteriota</taxon>
    </lineage>
</organism>
<evidence type="ECO:0000313" key="1">
    <source>
        <dbReference type="EMBL" id="KKR81960.1"/>
    </source>
</evidence>
<dbReference type="GO" id="GO:0004521">
    <property type="term" value="F:RNA endonuclease activity"/>
    <property type="evidence" value="ECO:0007669"/>
    <property type="project" value="InterPro"/>
</dbReference>
<evidence type="ECO:0008006" key="3">
    <source>
        <dbReference type="Google" id="ProtNLM"/>
    </source>
</evidence>
<name>A0A0G0WCI2_9BACT</name>
<comment type="caution">
    <text evidence="1">The sequence shown here is derived from an EMBL/GenBank/DDBJ whole genome shotgun (WGS) entry which is preliminary data.</text>
</comment>
<dbReference type="EMBL" id="LCAB01000020">
    <property type="protein sequence ID" value="KKR81960.1"/>
    <property type="molecule type" value="Genomic_DNA"/>
</dbReference>
<dbReference type="SUPFAM" id="SSF88723">
    <property type="entry name" value="PIN domain-like"/>
    <property type="match status" value="1"/>
</dbReference>
<dbReference type="GO" id="GO:0016075">
    <property type="term" value="P:rRNA catabolic process"/>
    <property type="evidence" value="ECO:0007669"/>
    <property type="project" value="TreeGrafter"/>
</dbReference>
<evidence type="ECO:0000313" key="2">
    <source>
        <dbReference type="Proteomes" id="UP000034601"/>
    </source>
</evidence>
<dbReference type="InterPro" id="IPR029060">
    <property type="entry name" value="PIN-like_dom_sf"/>
</dbReference>